<accession>A0A1B0XVY4</accession>
<dbReference type="EMBL" id="KX229736">
    <property type="protein sequence ID" value="ANH51273.1"/>
    <property type="molecule type" value="Genomic_DNA"/>
</dbReference>
<protein>
    <submittedName>
        <fullName evidence="1">Aminidotransferase family protein</fullName>
    </submittedName>
</protein>
<sequence length="327" mass="36834">MLQNFVGNSSIPSVLMAAPYGIIDSTPNNKWMEDLKKDGKFTPNIKKIEKQFFELQKTISSVASIYTIPAEKGLQDLAYVANLGMIFPHLNPNEDRRVLVSNFKSEPRKGETKVGYEYFKKLGFDPIIMPDVNEKGEPMYFEGEADLKWLYGNVYIGADGNRTNGAALDWIAKTFNCEIIKFPSFDEYLYHLDCNVFPLGPDTEACLVNTYNLDKDIIKELEKHVEVIPLGVDSHDDPDQYDFALAGTTNSVLLPGGIVITPSDISELNKKSDKDLYEMEKDKIEFMDEICSELGLQLVVQNISGYYVSGASLSCNVMHLNQRSYLN</sequence>
<dbReference type="GO" id="GO:0016740">
    <property type="term" value="F:transferase activity"/>
    <property type="evidence" value="ECO:0007669"/>
    <property type="project" value="UniProtKB-KW"/>
</dbReference>
<name>A0A1B0XVY4_9CAUD</name>
<reference evidence="1 2" key="1">
    <citation type="submission" date="2016-05" db="EMBL/GenBank/DDBJ databases">
        <title>Campylobacter bacteriophages isolated in Slovenia.</title>
        <authorList>
            <person name="Janez N."/>
            <person name="Peterka M."/>
            <person name="Accetto T."/>
        </authorList>
    </citation>
    <scope>NUCLEOTIDE SEQUENCE [LARGE SCALE GENOMIC DNA]</scope>
</reference>
<evidence type="ECO:0000313" key="1">
    <source>
        <dbReference type="EMBL" id="ANH51273.1"/>
    </source>
</evidence>
<dbReference type="Proteomes" id="UP000221511">
    <property type="component" value="Segment"/>
</dbReference>
<dbReference type="Gene3D" id="3.75.10.10">
    <property type="entry name" value="L-arginine/glycine Amidinotransferase, Chain A"/>
    <property type="match status" value="1"/>
</dbReference>
<evidence type="ECO:0000313" key="2">
    <source>
        <dbReference type="Proteomes" id="UP000221511"/>
    </source>
</evidence>
<organism evidence="1 2">
    <name type="scientific">Campylobacter phage PC5</name>
    <dbReference type="NCBI Taxonomy" id="1541690"/>
    <lineage>
        <taxon>Viruses</taxon>
        <taxon>Duplodnaviria</taxon>
        <taxon>Heunggongvirae</taxon>
        <taxon>Uroviricota</taxon>
        <taxon>Caudoviricetes</taxon>
        <taxon>Connertonviridae</taxon>
        <taxon>Fletchervirus</taxon>
        <taxon>Fletchervirus PC5</taxon>
    </lineage>
</organism>
<dbReference type="SUPFAM" id="SSF55909">
    <property type="entry name" value="Pentein"/>
    <property type="match status" value="1"/>
</dbReference>
<gene>
    <name evidence="1" type="ORF">PC5_00154</name>
</gene>
<keyword evidence="2" id="KW-1185">Reference proteome</keyword>
<proteinExistence type="predicted"/>
<keyword evidence="1" id="KW-0808">Transferase</keyword>